<dbReference type="Gene3D" id="3.40.605.10">
    <property type="entry name" value="Aldehyde Dehydrogenase, Chain A, domain 1"/>
    <property type="match status" value="1"/>
</dbReference>
<dbReference type="OrthoDB" id="9762913at2"/>
<dbReference type="FunFam" id="3.40.309.10:FF:000002">
    <property type="entry name" value="Methylmalonate-semialdehyde dehydrogenase (Acylating)"/>
    <property type="match status" value="1"/>
</dbReference>
<proteinExistence type="predicted"/>
<dbReference type="GO" id="GO:0006210">
    <property type="term" value="P:thymine catabolic process"/>
    <property type="evidence" value="ECO:0007669"/>
    <property type="project" value="TreeGrafter"/>
</dbReference>
<dbReference type="EMBL" id="LGCI01000002">
    <property type="protein sequence ID" value="KOY84010.1"/>
    <property type="molecule type" value="Genomic_DNA"/>
</dbReference>
<dbReference type="RefSeq" id="WP_053993202.1">
    <property type="nucleotide sequence ID" value="NZ_CP065643.1"/>
</dbReference>
<dbReference type="NCBIfam" id="TIGR01722">
    <property type="entry name" value="MMSDH"/>
    <property type="match status" value="1"/>
</dbReference>
<evidence type="ECO:0000313" key="6">
    <source>
        <dbReference type="Proteomes" id="UP000037977"/>
    </source>
</evidence>
<dbReference type="FunFam" id="3.40.605.10:FF:000003">
    <property type="entry name" value="Methylmalonate-semialdehyde dehydrogenase [acylating]"/>
    <property type="match status" value="1"/>
</dbReference>
<evidence type="ECO:0000256" key="3">
    <source>
        <dbReference type="ARBA" id="ARBA00023027"/>
    </source>
</evidence>
<dbReference type="Pfam" id="PF00171">
    <property type="entry name" value="Aldedh"/>
    <property type="match status" value="1"/>
</dbReference>
<dbReference type="AlphaFoldDB" id="A0A0M9DNJ4"/>
<dbReference type="EC" id="1.2.1.27" evidence="1"/>
<keyword evidence="2" id="KW-0560">Oxidoreductase</keyword>
<keyword evidence="3" id="KW-0520">NAD</keyword>
<comment type="caution">
    <text evidence="5">The sequence shown here is derived from an EMBL/GenBank/DDBJ whole genome shotgun (WGS) entry which is preliminary data.</text>
</comment>
<gene>
    <name evidence="5" type="ORF">ADM90_00950</name>
</gene>
<feature type="domain" description="Aldehyde dehydrogenase" evidence="4">
    <location>
        <begin position="27"/>
        <end position="484"/>
    </location>
</feature>
<evidence type="ECO:0000256" key="1">
    <source>
        <dbReference type="ARBA" id="ARBA00013048"/>
    </source>
</evidence>
<dbReference type="InterPro" id="IPR016163">
    <property type="entry name" value="Ald_DH_C"/>
</dbReference>
<dbReference type="InterPro" id="IPR016162">
    <property type="entry name" value="Ald_DH_N"/>
</dbReference>
<dbReference type="Gene3D" id="3.40.309.10">
    <property type="entry name" value="Aldehyde Dehydrogenase, Chain A, domain 2"/>
    <property type="match status" value="1"/>
</dbReference>
<name>A0A0M9DNJ4_9BACI</name>
<reference evidence="5 6" key="1">
    <citation type="submission" date="2015-07" db="EMBL/GenBank/DDBJ databases">
        <title>Genome sequencing project for genomic taxonomy and phylogenomics of Bacillus-like bacteria.</title>
        <authorList>
            <person name="Liu B."/>
            <person name="Wang J."/>
            <person name="Zhu Y."/>
            <person name="Liu G."/>
            <person name="Chen Q."/>
            <person name="Chen Z."/>
            <person name="Che J."/>
            <person name="Ge C."/>
            <person name="Shi H."/>
            <person name="Pan Z."/>
            <person name="Liu X."/>
        </authorList>
    </citation>
    <scope>NUCLEOTIDE SEQUENCE [LARGE SCALE GENOMIC DNA]</scope>
    <source>
        <strain evidence="5 6">DSM 54</strain>
    </source>
</reference>
<evidence type="ECO:0000259" key="4">
    <source>
        <dbReference type="Pfam" id="PF00171"/>
    </source>
</evidence>
<evidence type="ECO:0000313" key="5">
    <source>
        <dbReference type="EMBL" id="KOY84010.1"/>
    </source>
</evidence>
<dbReference type="GO" id="GO:0006574">
    <property type="term" value="P:L-valine catabolic process"/>
    <property type="evidence" value="ECO:0007669"/>
    <property type="project" value="TreeGrafter"/>
</dbReference>
<dbReference type="CDD" id="cd07085">
    <property type="entry name" value="ALDH_F6_MMSDH"/>
    <property type="match status" value="1"/>
</dbReference>
<dbReference type="InterPro" id="IPR016161">
    <property type="entry name" value="Ald_DH/histidinol_DH"/>
</dbReference>
<dbReference type="GO" id="GO:0004491">
    <property type="term" value="F:methylmalonate-semialdehyde dehydrogenase (acylating, NAD) activity"/>
    <property type="evidence" value="ECO:0007669"/>
    <property type="project" value="UniProtKB-EC"/>
</dbReference>
<keyword evidence="6" id="KW-1185">Reference proteome</keyword>
<dbReference type="SUPFAM" id="SSF53720">
    <property type="entry name" value="ALDH-like"/>
    <property type="match status" value="1"/>
</dbReference>
<dbReference type="STRING" id="33935.ADM90_00950"/>
<dbReference type="PANTHER" id="PTHR43866">
    <property type="entry name" value="MALONATE-SEMIALDEHYDE DEHYDROGENASE"/>
    <property type="match status" value="1"/>
</dbReference>
<protein>
    <recommendedName>
        <fullName evidence="1">methylmalonate-semialdehyde dehydrogenase (CoA acylating)</fullName>
        <ecNumber evidence="1">1.2.1.27</ecNumber>
    </recommendedName>
</protein>
<dbReference type="PATRIC" id="fig|33935.3.peg.3034"/>
<accession>A0A0M9DNJ4</accession>
<evidence type="ECO:0000256" key="2">
    <source>
        <dbReference type="ARBA" id="ARBA00023002"/>
    </source>
</evidence>
<organism evidence="5 6">
    <name type="scientific">Lysinibacillus macroides</name>
    <dbReference type="NCBI Taxonomy" id="33935"/>
    <lineage>
        <taxon>Bacteria</taxon>
        <taxon>Bacillati</taxon>
        <taxon>Bacillota</taxon>
        <taxon>Bacilli</taxon>
        <taxon>Bacillales</taxon>
        <taxon>Bacillaceae</taxon>
        <taxon>Lysinibacillus</taxon>
    </lineage>
</organism>
<dbReference type="InterPro" id="IPR010061">
    <property type="entry name" value="MeMal-semiAld_DH"/>
</dbReference>
<dbReference type="PANTHER" id="PTHR43866:SF4">
    <property type="entry name" value="MALONATE-SEMIALDEHYDE DEHYDROGENASE"/>
    <property type="match status" value="1"/>
</dbReference>
<sequence length="506" mass="54093">MTKLVSVKELTHFINGKAVAGTSGRFGDVYNPSTGEVIAKVPLATKEETQHAIATAQAAFPAWRDLSVARRAQIVLQFRNLLEENKEKLIDIICTESGKTVEDAKGEVTRGLESVDLAIGAPHLVKGEYSVNVGGGINAYSAKYPLGVVAAISPFNFPIMVPLAQTSMAVAVGNAVILKASEKVPMTALFVSELWKQAGLPDGIWTVVNGDKDAVNELLENPAVQAISFVGSTPVAKYIYETGAKYGKRVTALGGGKNNMVVMPDADLEQVASAFIGAAYGAASQRCMAISTLIAVGEDTAERIVAILKQKIDALKVGVYTNPETDFGPVISQQSKEQVLAAINRGEQEGAVVVCDGREAEITKKSNGFFLAPTLLDHVKPGMEIYEQEVFGPVRNVVRVNSLEEAITLINSHELANGVTIFTNDGLASRKFTTEIDVGMVGVNVPIPIPVGYYNFAGFKGSRFGEGHMFGPDQARFFTKTKTISERWLSPAENTGSTFAFPSNNS</sequence>
<dbReference type="InterPro" id="IPR015590">
    <property type="entry name" value="Aldehyde_DH_dom"/>
</dbReference>
<dbReference type="Proteomes" id="UP000037977">
    <property type="component" value="Unassembled WGS sequence"/>
</dbReference>